<accession>A0AAP0DTT3</accession>
<evidence type="ECO:0000313" key="2">
    <source>
        <dbReference type="EMBL" id="KAK9081010.1"/>
    </source>
</evidence>
<reference evidence="2 3" key="1">
    <citation type="submission" date="2024-01" db="EMBL/GenBank/DDBJ databases">
        <title>Genome assemblies of Stephania.</title>
        <authorList>
            <person name="Yang L."/>
        </authorList>
    </citation>
    <scope>NUCLEOTIDE SEQUENCE [LARGE SCALE GENOMIC DNA]</scope>
    <source>
        <strain evidence="2">YNDBR</strain>
        <tissue evidence="2">Leaf</tissue>
    </source>
</reference>
<evidence type="ECO:0000256" key="1">
    <source>
        <dbReference type="SAM" id="MobiDB-lite"/>
    </source>
</evidence>
<name>A0AAP0DTT3_9MAGN</name>
<protein>
    <submittedName>
        <fullName evidence="2">Uncharacterized protein</fullName>
    </submittedName>
</protein>
<comment type="caution">
    <text evidence="2">The sequence shown here is derived from an EMBL/GenBank/DDBJ whole genome shotgun (WGS) entry which is preliminary data.</text>
</comment>
<keyword evidence="3" id="KW-1185">Reference proteome</keyword>
<dbReference type="AlphaFoldDB" id="A0AAP0DTT3"/>
<organism evidence="2 3">
    <name type="scientific">Stephania yunnanensis</name>
    <dbReference type="NCBI Taxonomy" id="152371"/>
    <lineage>
        <taxon>Eukaryota</taxon>
        <taxon>Viridiplantae</taxon>
        <taxon>Streptophyta</taxon>
        <taxon>Embryophyta</taxon>
        <taxon>Tracheophyta</taxon>
        <taxon>Spermatophyta</taxon>
        <taxon>Magnoliopsida</taxon>
        <taxon>Ranunculales</taxon>
        <taxon>Menispermaceae</taxon>
        <taxon>Menispermoideae</taxon>
        <taxon>Cissampelideae</taxon>
        <taxon>Stephania</taxon>
    </lineage>
</organism>
<evidence type="ECO:0000313" key="3">
    <source>
        <dbReference type="Proteomes" id="UP001420932"/>
    </source>
</evidence>
<dbReference type="EMBL" id="JBBNAF010000058">
    <property type="protein sequence ID" value="KAK9081010.1"/>
    <property type="molecule type" value="Genomic_DNA"/>
</dbReference>
<proteinExistence type="predicted"/>
<dbReference type="Proteomes" id="UP001420932">
    <property type="component" value="Unassembled WGS sequence"/>
</dbReference>
<sequence>MLVTVKPITPSEFVSHLLVLSKTYKEASLPKPRTEPSIVSPSIASPLSPDIIATILQQLQQMEQRIEAKMEAKEYRIEAKIDAKLKQIEELYSATSRNNSEGDATSAAPDFIEL</sequence>
<gene>
    <name evidence="2" type="ORF">Syun_030690</name>
</gene>
<feature type="region of interest" description="Disordered" evidence="1">
    <location>
        <begin position="95"/>
        <end position="114"/>
    </location>
</feature>